<dbReference type="Proteomes" id="UP000298663">
    <property type="component" value="Unassembled WGS sequence"/>
</dbReference>
<evidence type="ECO:0000256" key="1">
    <source>
        <dbReference type="SAM" id="MobiDB-lite"/>
    </source>
</evidence>
<evidence type="ECO:0000313" key="2">
    <source>
        <dbReference type="EMBL" id="TKR77206.1"/>
    </source>
</evidence>
<reference evidence="2 3" key="1">
    <citation type="journal article" date="2015" name="Genome Biol.">
        <title>Comparative genomics of Steinernema reveals deeply conserved gene regulatory networks.</title>
        <authorList>
            <person name="Dillman A.R."/>
            <person name="Macchietto M."/>
            <person name="Porter C.F."/>
            <person name="Rogers A."/>
            <person name="Williams B."/>
            <person name="Antoshechkin I."/>
            <person name="Lee M.M."/>
            <person name="Goodwin Z."/>
            <person name="Lu X."/>
            <person name="Lewis E.E."/>
            <person name="Goodrich-Blair H."/>
            <person name="Stock S.P."/>
            <person name="Adams B.J."/>
            <person name="Sternberg P.W."/>
            <person name="Mortazavi A."/>
        </authorList>
    </citation>
    <scope>NUCLEOTIDE SEQUENCE [LARGE SCALE GENOMIC DNA]</scope>
    <source>
        <strain evidence="2 3">ALL</strain>
    </source>
</reference>
<organism evidence="2 3">
    <name type="scientific">Steinernema carpocapsae</name>
    <name type="common">Entomopathogenic nematode</name>
    <dbReference type="NCBI Taxonomy" id="34508"/>
    <lineage>
        <taxon>Eukaryota</taxon>
        <taxon>Metazoa</taxon>
        <taxon>Ecdysozoa</taxon>
        <taxon>Nematoda</taxon>
        <taxon>Chromadorea</taxon>
        <taxon>Rhabditida</taxon>
        <taxon>Tylenchina</taxon>
        <taxon>Panagrolaimomorpha</taxon>
        <taxon>Strongyloidoidea</taxon>
        <taxon>Steinernematidae</taxon>
        <taxon>Steinernema</taxon>
    </lineage>
</organism>
<dbReference type="AlphaFoldDB" id="A0A4U5N406"/>
<protein>
    <submittedName>
        <fullName evidence="2">Uncharacterized protein</fullName>
    </submittedName>
</protein>
<accession>A0A4U5N406</accession>
<name>A0A4U5N406_STECR</name>
<evidence type="ECO:0000313" key="3">
    <source>
        <dbReference type="Proteomes" id="UP000298663"/>
    </source>
</evidence>
<reference evidence="2 3" key="2">
    <citation type="journal article" date="2019" name="G3 (Bethesda)">
        <title>Hybrid Assembly of the Genome of the Entomopathogenic Nematode Steinernema carpocapsae Identifies the X-Chromosome.</title>
        <authorList>
            <person name="Serra L."/>
            <person name="Macchietto M."/>
            <person name="Macias-Munoz A."/>
            <person name="McGill C.J."/>
            <person name="Rodriguez I.M."/>
            <person name="Rodriguez B."/>
            <person name="Murad R."/>
            <person name="Mortazavi A."/>
        </authorList>
    </citation>
    <scope>NUCLEOTIDE SEQUENCE [LARGE SCALE GENOMIC DNA]</scope>
    <source>
        <strain evidence="2 3">ALL</strain>
    </source>
</reference>
<comment type="caution">
    <text evidence="2">The sequence shown here is derived from an EMBL/GenBank/DDBJ whole genome shotgun (WGS) entry which is preliminary data.</text>
</comment>
<feature type="compositionally biased region" description="Basic and acidic residues" evidence="1">
    <location>
        <begin position="28"/>
        <end position="41"/>
    </location>
</feature>
<dbReference type="EMBL" id="AZBU02000005">
    <property type="protein sequence ID" value="TKR77206.1"/>
    <property type="molecule type" value="Genomic_DNA"/>
</dbReference>
<sequence>MPSALKPKSQAAADSPPAFRLNSQRGHVAADKNPRDRKDYPELESLSLSENLKMVGLFKQRSFGQLTQRQTSLFYSASAPSLHCLSA</sequence>
<feature type="region of interest" description="Disordered" evidence="1">
    <location>
        <begin position="1"/>
        <end position="43"/>
    </location>
</feature>
<gene>
    <name evidence="2" type="ORF">L596_018220</name>
</gene>
<keyword evidence="3" id="KW-1185">Reference proteome</keyword>
<proteinExistence type="predicted"/>